<reference evidence="2 3" key="1">
    <citation type="journal article" date="2019" name="Int. J. Syst. Evol. Microbiol.">
        <title>Methanofervidicoccus abyssi gen. nov., sp. nov., a hydrogenotrophic methanogen, isolated from a hydrothermal vent chimney in the Mid-Cayman Spreading Center, the Caribbean Sea.</title>
        <authorList>
            <person name="Sakai S."/>
            <person name="Takaki Y."/>
            <person name="Miyazaki M."/>
            <person name="Ogawara M."/>
            <person name="Yanagawa K."/>
            <person name="Miyazaki J."/>
            <person name="Takai K."/>
        </authorList>
    </citation>
    <scope>NUCLEOTIDE SEQUENCE [LARGE SCALE GENOMIC DNA]</scope>
    <source>
        <strain evidence="2 3">HHB</strain>
    </source>
</reference>
<accession>A0A401HNT2</accession>
<proteinExistence type="inferred from homology"/>
<dbReference type="Gene3D" id="3.30.2380.10">
    <property type="entry name" value="CGI121/TPRKB"/>
    <property type="match status" value="1"/>
</dbReference>
<dbReference type="InterPro" id="IPR013926">
    <property type="entry name" value="CGI121/TPRKB"/>
</dbReference>
<comment type="caution">
    <text evidence="2">The sequence shown here is derived from an EMBL/GenBank/DDBJ whole genome shotgun (WGS) entry which is preliminary data.</text>
</comment>
<dbReference type="AlphaFoldDB" id="A0A401HNT2"/>
<keyword evidence="3" id="KW-1185">Reference proteome</keyword>
<dbReference type="RefSeq" id="WP_326830411.1">
    <property type="nucleotide sequence ID" value="NZ_BFAX01000001.1"/>
</dbReference>
<evidence type="ECO:0000256" key="1">
    <source>
        <dbReference type="ARBA" id="ARBA00005546"/>
    </source>
</evidence>
<evidence type="ECO:0000313" key="2">
    <source>
        <dbReference type="EMBL" id="GBF35898.1"/>
    </source>
</evidence>
<organism evidence="2 3">
    <name type="scientific">Methanofervidicoccus abyssi</name>
    <dbReference type="NCBI Taxonomy" id="2082189"/>
    <lineage>
        <taxon>Archaea</taxon>
        <taxon>Methanobacteriati</taxon>
        <taxon>Methanobacteriota</taxon>
        <taxon>Methanomada group</taxon>
        <taxon>Methanococci</taxon>
        <taxon>Methanococcales</taxon>
        <taxon>Methanofervidicoccus</taxon>
    </lineage>
</organism>
<dbReference type="Proteomes" id="UP000290527">
    <property type="component" value="Unassembled WGS sequence"/>
</dbReference>
<dbReference type="NCBIfam" id="NF011465">
    <property type="entry name" value="PRK14886.1-1"/>
    <property type="match status" value="1"/>
</dbReference>
<sequence length="180" mass="20750">MDSSKDSDSIYTNGVRRYHSDRTRIVITMIVVGVRDCVIKEDIFKLDLPFQILNGEVIATEKHILHVINQVKSKEPITNSFWMEILVRASAQRQISTAIEMIGVKTGEGRNICIVCQDESTLREILKHTGGRIDNSVLDLSPEKLEKIRKIYNIKEEYFKNEEDIIKRVCEKISVMEIIK</sequence>
<name>A0A401HNT2_9EURY</name>
<gene>
    <name evidence="2" type="ORF">MHHB_P0123</name>
</gene>
<dbReference type="SUPFAM" id="SSF143870">
    <property type="entry name" value="PF0523-like"/>
    <property type="match status" value="1"/>
</dbReference>
<protein>
    <submittedName>
        <fullName evidence="2">Uncharacterized protein</fullName>
    </submittedName>
</protein>
<evidence type="ECO:0000313" key="3">
    <source>
        <dbReference type="Proteomes" id="UP000290527"/>
    </source>
</evidence>
<dbReference type="Pfam" id="PF08617">
    <property type="entry name" value="CGI-121"/>
    <property type="match status" value="1"/>
</dbReference>
<comment type="similarity">
    <text evidence="1">Belongs to the CGI121/TPRKB family.</text>
</comment>
<dbReference type="EMBL" id="BFAX01000001">
    <property type="protein sequence ID" value="GBF35898.1"/>
    <property type="molecule type" value="Genomic_DNA"/>
</dbReference>
<dbReference type="InterPro" id="IPR036504">
    <property type="entry name" value="CGI121/TPRKB_sf"/>
</dbReference>